<evidence type="ECO:0000313" key="1">
    <source>
        <dbReference type="EMBL" id="BCJ90026.1"/>
    </source>
</evidence>
<proteinExistence type="predicted"/>
<reference evidence="1 2" key="1">
    <citation type="submission" date="2020-08" db="EMBL/GenBank/DDBJ databases">
        <title>Genome sequence of Rhizobiales bacterium strain IZ6.</title>
        <authorList>
            <person name="Nakai R."/>
            <person name="Naganuma T."/>
        </authorList>
    </citation>
    <scope>NUCLEOTIDE SEQUENCE [LARGE SCALE GENOMIC DNA]</scope>
    <source>
        <strain evidence="1 2">IZ6</strain>
    </source>
</reference>
<dbReference type="Proteomes" id="UP000515317">
    <property type="component" value="Chromosome"/>
</dbReference>
<gene>
    <name evidence="1" type="ORF">IZ6_07610</name>
</gene>
<protein>
    <recommendedName>
        <fullName evidence="3">Flagellar protein FlgN</fullName>
    </recommendedName>
</protein>
<organism evidence="1 2">
    <name type="scientific">Terrihabitans soli</name>
    <dbReference type="NCBI Taxonomy" id="708113"/>
    <lineage>
        <taxon>Bacteria</taxon>
        <taxon>Pseudomonadati</taxon>
        <taxon>Pseudomonadota</taxon>
        <taxon>Alphaproteobacteria</taxon>
        <taxon>Hyphomicrobiales</taxon>
        <taxon>Terrihabitans</taxon>
    </lineage>
</organism>
<evidence type="ECO:0000313" key="2">
    <source>
        <dbReference type="Proteomes" id="UP000515317"/>
    </source>
</evidence>
<keyword evidence="2" id="KW-1185">Reference proteome</keyword>
<dbReference type="AlphaFoldDB" id="A0A6S6QL55"/>
<evidence type="ECO:0008006" key="3">
    <source>
        <dbReference type="Google" id="ProtNLM"/>
    </source>
</evidence>
<dbReference type="KEGG" id="tso:IZ6_07610"/>
<accession>A0A6S6QL55</accession>
<dbReference type="EMBL" id="AP023361">
    <property type="protein sequence ID" value="BCJ90026.1"/>
    <property type="molecule type" value="Genomic_DNA"/>
</dbReference>
<name>A0A6S6QL55_9HYPH</name>
<sequence length="131" mass="14512">MSEPVSIADRRRAAIQHQREAAKDLIYPLGETIGALSKLMQSETEFIRKGDLKSAAALIEEKARLAGDYQRQLSAVRDEAHWIGRVVPEHCRMLREALAEFQNVLSVNLAVVGTARAVHADLLVLALRAKT</sequence>
<dbReference type="RefSeq" id="WP_222876687.1">
    <property type="nucleotide sequence ID" value="NZ_AP023361.1"/>
</dbReference>